<reference evidence="7 8" key="1">
    <citation type="submission" date="2020-01" db="EMBL/GenBank/DDBJ databases">
        <authorList>
            <person name="Gulvik C.A."/>
            <person name="Batra D.G."/>
        </authorList>
    </citation>
    <scope>NUCLEOTIDE SEQUENCE [LARGE SCALE GENOMIC DNA]</scope>
    <source>
        <strain evidence="7 8">W9323</strain>
    </source>
</reference>
<dbReference type="InterPro" id="IPR006128">
    <property type="entry name" value="Lipoprotein_PsaA-like"/>
</dbReference>
<evidence type="ECO:0000256" key="6">
    <source>
        <dbReference type="SAM" id="Phobius"/>
    </source>
</evidence>
<keyword evidence="6" id="KW-1133">Transmembrane helix</keyword>
<keyword evidence="5" id="KW-0175">Coiled coil</keyword>
<evidence type="ECO:0000256" key="5">
    <source>
        <dbReference type="SAM" id="Coils"/>
    </source>
</evidence>
<dbReference type="Proteomes" id="UP000503088">
    <property type="component" value="Chromosome"/>
</dbReference>
<feature type="transmembrane region" description="Helical" evidence="6">
    <location>
        <begin position="6"/>
        <end position="26"/>
    </location>
</feature>
<dbReference type="Gene3D" id="3.40.50.1980">
    <property type="entry name" value="Nitrogenase molybdenum iron protein domain"/>
    <property type="match status" value="2"/>
</dbReference>
<keyword evidence="3" id="KW-0732">Signal</keyword>
<evidence type="ECO:0000256" key="2">
    <source>
        <dbReference type="ARBA" id="ARBA00022448"/>
    </source>
</evidence>
<dbReference type="PANTHER" id="PTHR42953:SF3">
    <property type="entry name" value="HIGH-AFFINITY ZINC UPTAKE SYSTEM PROTEIN ZNUA"/>
    <property type="match status" value="1"/>
</dbReference>
<dbReference type="RefSeq" id="WP_173220397.1">
    <property type="nucleotide sequence ID" value="NZ_CP048104.1"/>
</dbReference>
<proteinExistence type="inferred from homology"/>
<sequence length="322" mass="35944">MSFKSRIWIGAIMITLITGVLIGCGNDASDKDPRSKEKLQVYASLYPLAFLAEEVGKEQIEVHNLVPPGVESHDYEPTAKDLAAMQEADLLLINGIGFEGWVDKAKPLLKTKETSVVDTSKSIPLLHFNEEHDYHHEDGHSDEHDHGEYDPHVWLNPLNAKKQAKTIRDALIKKDRKHQKEYETNYEKLADRLEKLDQKLMKIAKNSKSNTIVVSHASFGYLADRYGLKQVAVSGLSPSSEPSAKKLKKVVEVAKKNKVSTIYFDALVTNKVANTVKKEVGARSLTLNPVEGLTSEQHAKGEDYFTIMEQNGENLKIGLNGK</sequence>
<evidence type="ECO:0000256" key="1">
    <source>
        <dbReference type="ARBA" id="ARBA00011028"/>
    </source>
</evidence>
<dbReference type="InterPro" id="IPR050492">
    <property type="entry name" value="Bact_metal-bind_prot9"/>
</dbReference>
<dbReference type="KEGG" id="kpul:GXN76_03060"/>
<dbReference type="PRINTS" id="PR00691">
    <property type="entry name" value="ADHESINB"/>
</dbReference>
<dbReference type="GO" id="GO:0046872">
    <property type="term" value="F:metal ion binding"/>
    <property type="evidence" value="ECO:0007669"/>
    <property type="project" value="InterPro"/>
</dbReference>
<evidence type="ECO:0000256" key="3">
    <source>
        <dbReference type="ARBA" id="ARBA00022729"/>
    </source>
</evidence>
<dbReference type="PROSITE" id="PS51257">
    <property type="entry name" value="PROKAR_LIPOPROTEIN"/>
    <property type="match status" value="1"/>
</dbReference>
<name>A0A7D4BNX9_9BACL</name>
<dbReference type="PRINTS" id="PR00690">
    <property type="entry name" value="ADHESNFAMILY"/>
</dbReference>
<evidence type="ECO:0000313" key="8">
    <source>
        <dbReference type="Proteomes" id="UP000503088"/>
    </source>
</evidence>
<evidence type="ECO:0000256" key="4">
    <source>
        <dbReference type="RuleBase" id="RU003512"/>
    </source>
</evidence>
<accession>A0A7D4BNX9</accession>
<feature type="coiled-coil region" evidence="5">
    <location>
        <begin position="179"/>
        <end position="206"/>
    </location>
</feature>
<dbReference type="InterPro" id="IPR006129">
    <property type="entry name" value="AdhesinB"/>
</dbReference>
<dbReference type="Pfam" id="PF01297">
    <property type="entry name" value="ZnuA"/>
    <property type="match status" value="1"/>
</dbReference>
<dbReference type="PANTHER" id="PTHR42953">
    <property type="entry name" value="HIGH-AFFINITY ZINC UPTAKE SYSTEM PROTEIN ZNUA-RELATED"/>
    <property type="match status" value="1"/>
</dbReference>
<protein>
    <submittedName>
        <fullName evidence="7">Zinc ABC transporter solute-binding protein</fullName>
    </submittedName>
</protein>
<keyword evidence="6" id="KW-0472">Membrane</keyword>
<evidence type="ECO:0000313" key="7">
    <source>
        <dbReference type="EMBL" id="QKG83551.1"/>
    </source>
</evidence>
<keyword evidence="2 4" id="KW-0813">Transport</keyword>
<dbReference type="AlphaFoldDB" id="A0A7D4BNX9"/>
<comment type="similarity">
    <text evidence="1 4">Belongs to the bacterial solute-binding protein 9 family.</text>
</comment>
<dbReference type="GO" id="GO:0030001">
    <property type="term" value="P:metal ion transport"/>
    <property type="evidence" value="ECO:0007669"/>
    <property type="project" value="InterPro"/>
</dbReference>
<keyword evidence="8" id="KW-1185">Reference proteome</keyword>
<organism evidence="7 8">
    <name type="scientific">Kroppenstedtia pulmonis</name>
    <dbReference type="NCBI Taxonomy" id="1380685"/>
    <lineage>
        <taxon>Bacteria</taxon>
        <taxon>Bacillati</taxon>
        <taxon>Bacillota</taxon>
        <taxon>Bacilli</taxon>
        <taxon>Bacillales</taxon>
        <taxon>Thermoactinomycetaceae</taxon>
        <taxon>Kroppenstedtia</taxon>
    </lineage>
</organism>
<dbReference type="GO" id="GO:0007155">
    <property type="term" value="P:cell adhesion"/>
    <property type="evidence" value="ECO:0007669"/>
    <property type="project" value="InterPro"/>
</dbReference>
<dbReference type="EMBL" id="CP048104">
    <property type="protein sequence ID" value="QKG83551.1"/>
    <property type="molecule type" value="Genomic_DNA"/>
</dbReference>
<gene>
    <name evidence="7" type="ORF">GXN76_03060</name>
</gene>
<dbReference type="InterPro" id="IPR006127">
    <property type="entry name" value="ZnuA-like"/>
</dbReference>
<keyword evidence="6" id="KW-0812">Transmembrane</keyword>
<dbReference type="SUPFAM" id="SSF53807">
    <property type="entry name" value="Helical backbone' metal receptor"/>
    <property type="match status" value="1"/>
</dbReference>